<dbReference type="RefSeq" id="WP_191618923.1">
    <property type="nucleotide sequence ID" value="NZ_JACYFG010000051.1"/>
</dbReference>
<name>A0A927IJS3_9BACT</name>
<dbReference type="AlphaFoldDB" id="A0A927IJS3"/>
<dbReference type="PANTHER" id="PTHR42915">
    <property type="entry name" value="HYPOTHETICAL 460 KDA PROTEIN IN FEUA-SIGW INTERGENIC REGION [PRECURSOR]"/>
    <property type="match status" value="1"/>
</dbReference>
<evidence type="ECO:0000259" key="1">
    <source>
        <dbReference type="Pfam" id="PF07075"/>
    </source>
</evidence>
<evidence type="ECO:0000313" key="3">
    <source>
        <dbReference type="EMBL" id="MBD5781845.1"/>
    </source>
</evidence>
<evidence type="ECO:0000313" key="4">
    <source>
        <dbReference type="Proteomes" id="UP000622317"/>
    </source>
</evidence>
<evidence type="ECO:0000259" key="2">
    <source>
        <dbReference type="Pfam" id="PF20732"/>
    </source>
</evidence>
<gene>
    <name evidence="3" type="ORF">IEN85_20255</name>
</gene>
<dbReference type="EMBL" id="JACYFG010000051">
    <property type="protein sequence ID" value="MBD5781845.1"/>
    <property type="molecule type" value="Genomic_DNA"/>
</dbReference>
<dbReference type="Pfam" id="PF20732">
    <property type="entry name" value="NamZ_C"/>
    <property type="match status" value="1"/>
</dbReference>
<dbReference type="PIRSF" id="PIRSF016719">
    <property type="entry name" value="UCP016719"/>
    <property type="match status" value="1"/>
</dbReference>
<dbReference type="Proteomes" id="UP000622317">
    <property type="component" value="Unassembled WGS sequence"/>
</dbReference>
<dbReference type="GO" id="GO:0033922">
    <property type="term" value="F:peptidoglycan beta-N-acetylmuramidase activity"/>
    <property type="evidence" value="ECO:0007669"/>
    <property type="project" value="InterPro"/>
</dbReference>
<feature type="domain" description="Peptidoglycan beta-N-acetylmuramidase NamZ N-terminal" evidence="1">
    <location>
        <begin position="78"/>
        <end position="288"/>
    </location>
</feature>
<comment type="caution">
    <text evidence="3">The sequence shown here is derived from an EMBL/GenBank/DDBJ whole genome shotgun (WGS) entry which is preliminary data.</text>
</comment>
<dbReference type="InterPro" id="IPR048502">
    <property type="entry name" value="NamZ_N"/>
</dbReference>
<feature type="domain" description="Peptidoglycan beta-N-acetylmuramidase NamZ C-terminal" evidence="2">
    <location>
        <begin position="293"/>
        <end position="443"/>
    </location>
</feature>
<protein>
    <submittedName>
        <fullName evidence="3">DUF1343 domain-containing protein</fullName>
    </submittedName>
</protein>
<dbReference type="Pfam" id="PF07075">
    <property type="entry name" value="NamZ_N"/>
    <property type="match status" value="1"/>
</dbReference>
<dbReference type="Gene3D" id="3.40.50.12170">
    <property type="entry name" value="Uncharacterised protein PF07075, DUF1343"/>
    <property type="match status" value="1"/>
</dbReference>
<sequence>MPKPQRRYNFATFMRSEPTNKLGAAPLPHALLAMLALLFLPFAATAQHIQHSNTGTKTQLGIDVLEANRFAELRGKRVGLLTHPAGVNQNGISTIHILHSARSVNLTTLFGPEHGIYGDEKADVPVLDKVDARTGLPVYSLYGKYRKPTPEMLAGIDTLVIDLQDVGTRSYTFVSCMKLALEACFQNGKEVIILDRPNPLGGLKVDGPPLEQQWQSYVGAFQVPYVHGLTIGELARMAVSKPGILNITDTQRLSGTLKVITMENWNRYMSWPQTGLKWVPTSPYIPDFESVVGYPMTGLGAQLGGFKHGIGSEYPFRCLRYEGVDIDTLLAELEACRIPGIAFSKKKTNQGTGLYVRVTDWQKWRPTELSFYMMQLTSKFESSNPFASATESQASLFNKHTGSTSWWNELAAKGERANVSGYITLWQRQAKQFQIESRRFWLYD</sequence>
<dbReference type="PANTHER" id="PTHR42915:SF1">
    <property type="entry name" value="PEPTIDOGLYCAN BETA-N-ACETYLMURAMIDASE NAMZ"/>
    <property type="match status" value="1"/>
</dbReference>
<dbReference type="InterPro" id="IPR008302">
    <property type="entry name" value="NamZ"/>
</dbReference>
<keyword evidence="4" id="KW-1185">Reference proteome</keyword>
<dbReference type="Gene3D" id="3.90.1150.140">
    <property type="match status" value="1"/>
</dbReference>
<reference evidence="3" key="1">
    <citation type="submission" date="2020-09" db="EMBL/GenBank/DDBJ databases">
        <title>Pelagicoccus enzymogenes sp. nov. with an EPS production, isolated from marine sediment.</title>
        <authorList>
            <person name="Feng X."/>
        </authorList>
    </citation>
    <scope>NUCLEOTIDE SEQUENCE</scope>
    <source>
        <strain evidence="3">NFK12</strain>
    </source>
</reference>
<organism evidence="3 4">
    <name type="scientific">Pelagicoccus enzymogenes</name>
    <dbReference type="NCBI Taxonomy" id="2773457"/>
    <lineage>
        <taxon>Bacteria</taxon>
        <taxon>Pseudomonadati</taxon>
        <taxon>Verrucomicrobiota</taxon>
        <taxon>Opitutia</taxon>
        <taxon>Puniceicoccales</taxon>
        <taxon>Pelagicoccaceae</taxon>
        <taxon>Pelagicoccus</taxon>
    </lineage>
</organism>
<dbReference type="InterPro" id="IPR048503">
    <property type="entry name" value="NamZ_C"/>
</dbReference>
<proteinExistence type="predicted"/>
<accession>A0A927IJS3</accession>